<evidence type="ECO:0000313" key="2">
    <source>
        <dbReference type="Proteomes" id="UP000199225"/>
    </source>
</evidence>
<name>A0A1G8WIC6_9BACI</name>
<organism evidence="1 2">
    <name type="scientific">Salimicrobium halophilum</name>
    <dbReference type="NCBI Taxonomy" id="86666"/>
    <lineage>
        <taxon>Bacteria</taxon>
        <taxon>Bacillati</taxon>
        <taxon>Bacillota</taxon>
        <taxon>Bacilli</taxon>
        <taxon>Bacillales</taxon>
        <taxon>Bacillaceae</taxon>
        <taxon>Salimicrobium</taxon>
    </lineage>
</organism>
<reference evidence="2" key="1">
    <citation type="submission" date="2016-10" db="EMBL/GenBank/DDBJ databases">
        <authorList>
            <person name="Varghese N."/>
            <person name="Submissions S."/>
        </authorList>
    </citation>
    <scope>NUCLEOTIDE SEQUENCE [LARGE SCALE GENOMIC DNA]</scope>
    <source>
        <strain evidence="2">DSM 4771</strain>
    </source>
</reference>
<dbReference type="InterPro" id="IPR014060">
    <property type="entry name" value="PglZ"/>
</dbReference>
<sequence>MKLNEVNRVLRDTFQEELSNGRKRHIVFWYDEEGEFVEDIKDLELDNVRIVTLTQNNLFATKYELEKVDPNSHFLIYANMTKPVPRQDWLLDLYKVGMEFATDRTTVNMRELGITDDSLRTVFKKYDKFFNSTKRLKVFQSYPLDNLTEESIDITVLAVLAKSSLNSLDEVVRSLLNELSQDKSQLWDQIDKLGDKKAFWQMVEKYYGYSLEDKSLISLMMYFTISYLSDRMPEVELPSMWTKYVSNRPMNSIIFMNQLMNSNADIKAYRRLADQISSIIKVGEHVKEWDANHILDADAFQQFDMVIIDYLQNQLIQDVNQFGTYREIISKRRLLHWYDKYKHDYKAIEQGLRICEYAHNIKQFIPEKSAYDMFQIYYQKYYEVDTAYRKFYVAFDQLEHKEHLLPLREKVENLYTNWFLQELALKWTNSLEQTNYETWAISGIDQQNQFYKNFVQPYINRGERVFVIISDALRFEAAKELVSLLNNERKASTDITPIQSVLPSYTDLGMASLLPHKIIKYGSEQEKSIFIDDIRASSTVNRNQILQSYISDSMAIQHKELVDMNRSNLRKTLTGKRVTYIYHNTIDARGDNASTEMEVFDAVEEAINDLRVLVNQLVNNVSASNIIITTDHGFLYQRNPLSQSDKMPNDSVNPKLIKKRFMVSNRKTEIDGTMTFSMDGVLNQEESSYVTVPNGTGRFALQGPGSNYVHGGAMLQEVVVPVITFKNDRSKFSRNDIRKVDVKLTSPTRKITNTITYLEFFQSEKIEDKKRPLRLKLYFTDEQNQRVSNENIIIADSYSTNPEERTYREKFVFKTISYDKRAKYYLVLVDEEGPVETIYEKIQFSIDIAFSNDFGF</sequence>
<gene>
    <name evidence="1" type="ORF">SAMN04490247_3195</name>
</gene>
<proteinExistence type="predicted"/>
<protein>
    <submittedName>
        <fullName evidence="1">TIGR02687 family protein</fullName>
    </submittedName>
</protein>
<dbReference type="STRING" id="86666.SAMN04490247_3195"/>
<keyword evidence="2" id="KW-1185">Reference proteome</keyword>
<evidence type="ECO:0000313" key="1">
    <source>
        <dbReference type="EMBL" id="SDJ77867.1"/>
    </source>
</evidence>
<dbReference type="Pfam" id="PF08665">
    <property type="entry name" value="PglZ"/>
    <property type="match status" value="1"/>
</dbReference>
<dbReference type="RefSeq" id="WP_093194830.1">
    <property type="nucleotide sequence ID" value="NZ_FNEV01000016.1"/>
</dbReference>
<dbReference type="OrthoDB" id="9769734at2"/>
<accession>A0A1G8WIC6</accession>
<dbReference type="Proteomes" id="UP000199225">
    <property type="component" value="Unassembled WGS sequence"/>
</dbReference>
<dbReference type="NCBIfam" id="TIGR02687">
    <property type="entry name" value="BREX-1 system phosphatase PglZ type A"/>
    <property type="match status" value="1"/>
</dbReference>
<dbReference type="EMBL" id="FNEV01000016">
    <property type="protein sequence ID" value="SDJ77867.1"/>
    <property type="molecule type" value="Genomic_DNA"/>
</dbReference>
<dbReference type="AlphaFoldDB" id="A0A1G8WIC6"/>